<name>A0A6G1DTW2_9ORYZ</name>
<dbReference type="Proteomes" id="UP000479710">
    <property type="component" value="Unassembled WGS sequence"/>
</dbReference>
<keyword evidence="2" id="KW-1185">Reference proteome</keyword>
<accession>A0A6G1DTW2</accession>
<reference evidence="1 2" key="1">
    <citation type="submission" date="2019-11" db="EMBL/GenBank/DDBJ databases">
        <title>Whole genome sequence of Oryza granulata.</title>
        <authorList>
            <person name="Li W."/>
        </authorList>
    </citation>
    <scope>NUCLEOTIDE SEQUENCE [LARGE SCALE GENOMIC DNA]</scope>
    <source>
        <strain evidence="2">cv. Menghai</strain>
        <tissue evidence="1">Leaf</tissue>
    </source>
</reference>
<dbReference type="EMBL" id="SPHZ02000005">
    <property type="protein sequence ID" value="KAF0915937.1"/>
    <property type="molecule type" value="Genomic_DNA"/>
</dbReference>
<sequence length="69" mass="7866">MSQEDPVSPTTSVAALRQLPWQISIEYSTYGSSNGCRAIPRLHVKDQRQPKLMSHGPYHWLGMSFSEEF</sequence>
<gene>
    <name evidence="1" type="ORF">E2562_000576</name>
</gene>
<comment type="caution">
    <text evidence="1">The sequence shown here is derived from an EMBL/GenBank/DDBJ whole genome shotgun (WGS) entry which is preliminary data.</text>
</comment>
<organism evidence="1 2">
    <name type="scientific">Oryza meyeriana var. granulata</name>
    <dbReference type="NCBI Taxonomy" id="110450"/>
    <lineage>
        <taxon>Eukaryota</taxon>
        <taxon>Viridiplantae</taxon>
        <taxon>Streptophyta</taxon>
        <taxon>Embryophyta</taxon>
        <taxon>Tracheophyta</taxon>
        <taxon>Spermatophyta</taxon>
        <taxon>Magnoliopsida</taxon>
        <taxon>Liliopsida</taxon>
        <taxon>Poales</taxon>
        <taxon>Poaceae</taxon>
        <taxon>BOP clade</taxon>
        <taxon>Oryzoideae</taxon>
        <taxon>Oryzeae</taxon>
        <taxon>Oryzinae</taxon>
        <taxon>Oryza</taxon>
        <taxon>Oryza meyeriana</taxon>
    </lineage>
</organism>
<protein>
    <submittedName>
        <fullName evidence="1">Uncharacterized protein</fullName>
    </submittedName>
</protein>
<dbReference type="AlphaFoldDB" id="A0A6G1DTW2"/>
<evidence type="ECO:0000313" key="1">
    <source>
        <dbReference type="EMBL" id="KAF0915937.1"/>
    </source>
</evidence>
<evidence type="ECO:0000313" key="2">
    <source>
        <dbReference type="Proteomes" id="UP000479710"/>
    </source>
</evidence>
<proteinExistence type="predicted"/>